<keyword evidence="3" id="KW-0805">Transcription regulation</keyword>
<proteinExistence type="inferred from homology"/>
<feature type="compositionally biased region" description="Polar residues" evidence="6">
    <location>
        <begin position="739"/>
        <end position="752"/>
    </location>
</feature>
<evidence type="ECO:0000256" key="1">
    <source>
        <dbReference type="ARBA" id="ARBA00004123"/>
    </source>
</evidence>
<dbReference type="OrthoDB" id="2193432at2759"/>
<keyword evidence="5" id="KW-0539">Nucleus</keyword>
<feature type="compositionally biased region" description="Low complexity" evidence="6">
    <location>
        <begin position="267"/>
        <end position="278"/>
    </location>
</feature>
<feature type="region of interest" description="Disordered" evidence="6">
    <location>
        <begin position="238"/>
        <end position="300"/>
    </location>
</feature>
<accession>A0A1B9G045</accession>
<dbReference type="GO" id="GO:0046982">
    <property type="term" value="F:protein heterodimerization activity"/>
    <property type="evidence" value="ECO:0007669"/>
    <property type="project" value="InterPro"/>
</dbReference>
<feature type="compositionally biased region" description="Low complexity" evidence="6">
    <location>
        <begin position="71"/>
        <end position="129"/>
    </location>
</feature>
<feature type="compositionally biased region" description="Polar residues" evidence="6">
    <location>
        <begin position="279"/>
        <end position="298"/>
    </location>
</feature>
<evidence type="ECO:0000259" key="7">
    <source>
        <dbReference type="Pfam" id="PF03847"/>
    </source>
</evidence>
<evidence type="ECO:0000256" key="5">
    <source>
        <dbReference type="ARBA" id="ARBA00023242"/>
    </source>
</evidence>
<keyword evidence="4" id="KW-0804">Transcription</keyword>
<feature type="compositionally biased region" description="Low complexity" evidence="6">
    <location>
        <begin position="514"/>
        <end position="554"/>
    </location>
</feature>
<dbReference type="AlphaFoldDB" id="A0A1B9G045"/>
<dbReference type="GO" id="GO:0003677">
    <property type="term" value="F:DNA binding"/>
    <property type="evidence" value="ECO:0007669"/>
    <property type="project" value="TreeGrafter"/>
</dbReference>
<comment type="similarity">
    <text evidence="2">Belongs to the TAF12 family.</text>
</comment>
<dbReference type="GO" id="GO:0005669">
    <property type="term" value="C:transcription factor TFIID complex"/>
    <property type="evidence" value="ECO:0007669"/>
    <property type="project" value="InterPro"/>
</dbReference>
<feature type="domain" description="Transcription initiation factor TFIID subunit 12" evidence="7">
    <location>
        <begin position="968"/>
        <end position="1029"/>
    </location>
</feature>
<gene>
    <name evidence="8" type="ORF">I302_05848</name>
</gene>
<organism evidence="8">
    <name type="scientific">Kwoniella bestiolae CBS 10118</name>
    <dbReference type="NCBI Taxonomy" id="1296100"/>
    <lineage>
        <taxon>Eukaryota</taxon>
        <taxon>Fungi</taxon>
        <taxon>Dikarya</taxon>
        <taxon>Basidiomycota</taxon>
        <taxon>Agaricomycotina</taxon>
        <taxon>Tremellomycetes</taxon>
        <taxon>Tremellales</taxon>
        <taxon>Cryptococcaceae</taxon>
        <taxon>Kwoniella</taxon>
    </lineage>
</organism>
<dbReference type="InterPro" id="IPR037794">
    <property type="entry name" value="TAF12"/>
</dbReference>
<reference evidence="8" key="1">
    <citation type="submission" date="2013-07" db="EMBL/GenBank/DDBJ databases">
        <title>The Genome Sequence of Cryptococcus bestiolae CBS10118.</title>
        <authorList>
            <consortium name="The Broad Institute Genome Sequencing Platform"/>
            <person name="Cuomo C."/>
            <person name="Litvintseva A."/>
            <person name="Chen Y."/>
            <person name="Heitman J."/>
            <person name="Sun S."/>
            <person name="Springer D."/>
            <person name="Dromer F."/>
            <person name="Young S.K."/>
            <person name="Zeng Q."/>
            <person name="Gargeya S."/>
            <person name="Fitzgerald M."/>
            <person name="Abouelleil A."/>
            <person name="Alvarado L."/>
            <person name="Berlin A.M."/>
            <person name="Chapman S.B."/>
            <person name="Dewar J."/>
            <person name="Goldberg J."/>
            <person name="Griggs A."/>
            <person name="Gujja S."/>
            <person name="Hansen M."/>
            <person name="Howarth C."/>
            <person name="Imamovic A."/>
            <person name="Larimer J."/>
            <person name="McCowan C."/>
            <person name="Murphy C."/>
            <person name="Pearson M."/>
            <person name="Priest M."/>
            <person name="Roberts A."/>
            <person name="Saif S."/>
            <person name="Shea T."/>
            <person name="Sykes S."/>
            <person name="Wortman J."/>
            <person name="Nusbaum C."/>
            <person name="Birren B."/>
        </authorList>
    </citation>
    <scope>NUCLEOTIDE SEQUENCE [LARGE SCALE GENOMIC DNA]</scope>
    <source>
        <strain evidence="8">CBS 10118</strain>
    </source>
</reference>
<dbReference type="InterPro" id="IPR003228">
    <property type="entry name" value="TFIID_TAF12_dom"/>
</dbReference>
<feature type="compositionally biased region" description="Polar residues" evidence="6">
    <location>
        <begin position="685"/>
        <end position="712"/>
    </location>
</feature>
<dbReference type="GO" id="GO:0000124">
    <property type="term" value="C:SAGA complex"/>
    <property type="evidence" value="ECO:0007669"/>
    <property type="project" value="InterPro"/>
</dbReference>
<protein>
    <recommendedName>
        <fullName evidence="7">Transcription initiation factor TFIID subunit 12 domain-containing protein</fullName>
    </recommendedName>
</protein>
<evidence type="ECO:0000256" key="2">
    <source>
        <dbReference type="ARBA" id="ARBA00007530"/>
    </source>
</evidence>
<dbReference type="SUPFAM" id="SSF47113">
    <property type="entry name" value="Histone-fold"/>
    <property type="match status" value="1"/>
</dbReference>
<dbReference type="PANTHER" id="PTHR12264">
    <property type="entry name" value="TRANSCRIPTION INITIATION FACTOR TFIID SUBUNIT 12"/>
    <property type="match status" value="1"/>
</dbReference>
<feature type="region of interest" description="Disordered" evidence="6">
    <location>
        <begin position="62"/>
        <end position="218"/>
    </location>
</feature>
<dbReference type="Pfam" id="PF03847">
    <property type="entry name" value="TFIID_20kDa"/>
    <property type="match status" value="1"/>
</dbReference>
<dbReference type="Gene3D" id="1.10.20.10">
    <property type="entry name" value="Histone, subunit A"/>
    <property type="match status" value="1"/>
</dbReference>
<dbReference type="VEuPathDB" id="FungiDB:I302_05848"/>
<feature type="region of interest" description="Disordered" evidence="6">
    <location>
        <begin position="663"/>
        <end position="731"/>
    </location>
</feature>
<feature type="region of interest" description="Disordered" evidence="6">
    <location>
        <begin position="439"/>
        <end position="466"/>
    </location>
</feature>
<feature type="compositionally biased region" description="Low complexity" evidence="6">
    <location>
        <begin position="138"/>
        <end position="218"/>
    </location>
</feature>
<feature type="compositionally biased region" description="Basic and acidic residues" evidence="6">
    <location>
        <begin position="1082"/>
        <end position="1091"/>
    </location>
</feature>
<feature type="region of interest" description="Disordered" evidence="6">
    <location>
        <begin position="739"/>
        <end position="758"/>
    </location>
</feature>
<dbReference type="PANTHER" id="PTHR12264:SF21">
    <property type="entry name" value="TRANSCRIPTION INITIATION FACTOR TFIID SUBUNIT 12"/>
    <property type="match status" value="1"/>
</dbReference>
<dbReference type="GO" id="GO:0017025">
    <property type="term" value="F:TBP-class protein binding"/>
    <property type="evidence" value="ECO:0007669"/>
    <property type="project" value="TreeGrafter"/>
</dbReference>
<feature type="region of interest" description="Disordered" evidence="6">
    <location>
        <begin position="514"/>
        <end position="573"/>
    </location>
</feature>
<feature type="compositionally biased region" description="Pro residues" evidence="6">
    <location>
        <begin position="555"/>
        <end position="571"/>
    </location>
</feature>
<dbReference type="EMBL" id="KI894022">
    <property type="protein sequence ID" value="OCF24388.1"/>
    <property type="molecule type" value="Genomic_DNA"/>
</dbReference>
<sequence>MSNQPNTNTNANMSATLASLSPFNLQQLQLKFPKLLSEAERQLPEEKRNEIFRAKMMNFMRNSNTNTNTTNQPKPQQQQQQQRPPQQQQQQQGQNQQQQQMQMQQQQQAPQQMQSQPQPQQQQFQQQNGVPPPPQQKPSPMMNQNQNQNQVPLQSQQQQQMMNQPQPNQQQQQQMQMQQQQQQMQQGQGQGQPGQQQQQQMNPQNQASYQDQLRLQQHAQQQQHLAAMLEKTQRLQQQAVQAQQQQQQQQGTPQQQTMPPPPPISHPTPASIAAASPQNHPHSSPQMVRQSPVSNPNRNVLGMNGIKTLVENFPKLLELKRTGKLGAEQEKLFDAFISSPEGRNHLQQYQAHHARSIVESGLANPVGLPHGAQQPQQTPMMNGIQLPLAAQQQMAALQQQQQQQQQGFPPQQNAHTALQAQLQQQFPGGVVPGVNNQQQQMMANQQQQQQQMQSPHMGQQQMHQIQLQRLAAAQAQAAQQVQGRTPMQNHAQLPNNVNMNQAQAQALARAQAQSQMLQQAQNPMNQQYMQDLQQQQQQGQQQLPQPQQGQQQQQQPPPNFGSPRQPPPPPQMNVMQQLHMNIQAATSKMPPDKQANIRNVLMRLAQMTEQQREMAFAGNPPYRQLWNQVSGFTQAAAVQQIAQQAQVAQSQALQAAQLAQAQAQAQGMNQPPPPSGVSSPHMGMQQPNLNGGAPSTPNMQQVRPGPNANSTPTFPPQANVPNLHIPPNKQRNLSQGHIQTATPNQPQTSSPQMRPPIPPQAQAAAQAQATQAQAVLIQRMINSGIPVAQAVQNVAQARQQQQMGGMVPSFQPPNINGMGVNQGQVQQPANNITPGMIIAQIDQNSGTSGRPPLRMDGPGGGGGIRQNSTSDLSAMMLDKSQSLLSKVKYEPTPETDLLLKEKLNAFQDSVKPGRGTMGINRVLGEVTLEKMPESLRLMVNEVYSETREEDEQVSGMSSAGIEGMGSKKRKVQELAEGIDLAVVVDRDVEGLMLQLAEEHNEMVSQISCSLAKHRKSDTIDRKDVQLAYETIFGRSIPGFSSDLIRLDQARSSRVRPVNAQRAVKLKLVNEAKANWRKEKEKKMVEKVDEKQPNGNVLEEDTSKINGTESTDKMAPFSNGMISNLPNMSSGGVTGGMGLVNGNGASVPVVV</sequence>
<dbReference type="InterPro" id="IPR009072">
    <property type="entry name" value="Histone-fold"/>
</dbReference>
<reference evidence="8" key="2">
    <citation type="submission" date="2014-01" db="EMBL/GenBank/DDBJ databases">
        <title>Evolution of pathogenesis and genome organization in the Tremellales.</title>
        <authorList>
            <person name="Cuomo C."/>
            <person name="Litvintseva A."/>
            <person name="Heitman J."/>
            <person name="Chen Y."/>
            <person name="Sun S."/>
            <person name="Springer D."/>
            <person name="Dromer F."/>
            <person name="Young S."/>
            <person name="Zeng Q."/>
            <person name="Chapman S."/>
            <person name="Gujja S."/>
            <person name="Saif S."/>
            <person name="Birren B."/>
        </authorList>
    </citation>
    <scope>NUCLEOTIDE SEQUENCE</scope>
    <source>
        <strain evidence="8">CBS 10118</strain>
    </source>
</reference>
<dbReference type="GO" id="GO:0051123">
    <property type="term" value="P:RNA polymerase II preinitiation complex assembly"/>
    <property type="evidence" value="ECO:0007669"/>
    <property type="project" value="TreeGrafter"/>
</dbReference>
<name>A0A1B9G045_9TREE</name>
<evidence type="ECO:0000313" key="8">
    <source>
        <dbReference type="EMBL" id="OCF24388.1"/>
    </source>
</evidence>
<evidence type="ECO:0000256" key="6">
    <source>
        <dbReference type="SAM" id="MobiDB-lite"/>
    </source>
</evidence>
<dbReference type="STRING" id="1296100.A0A1B9G045"/>
<evidence type="ECO:0000256" key="3">
    <source>
        <dbReference type="ARBA" id="ARBA00023015"/>
    </source>
</evidence>
<feature type="region of interest" description="Disordered" evidence="6">
    <location>
        <begin position="1082"/>
        <end position="1108"/>
    </location>
</feature>
<dbReference type="CDD" id="cd07981">
    <property type="entry name" value="HFD_TAF12"/>
    <property type="match status" value="1"/>
</dbReference>
<comment type="subcellular location">
    <subcellularLocation>
        <location evidence="1">Nucleus</location>
    </subcellularLocation>
</comment>
<evidence type="ECO:0000256" key="4">
    <source>
        <dbReference type="ARBA" id="ARBA00023163"/>
    </source>
</evidence>
<feature type="compositionally biased region" description="Low complexity" evidence="6">
    <location>
        <begin position="238"/>
        <end position="257"/>
    </location>
</feature>